<dbReference type="OrthoDB" id="9792162at2"/>
<dbReference type="Gene3D" id="3.40.50.720">
    <property type="entry name" value="NAD(P)-binding Rossmann-like Domain"/>
    <property type="match status" value="1"/>
</dbReference>
<comment type="similarity">
    <text evidence="2">Belongs to the zinc-containing alcohol dehydrogenase family. Quinone oxidoreductase subfamily.</text>
</comment>
<evidence type="ECO:0000313" key="4">
    <source>
        <dbReference type="EMBL" id="TQE97271.1"/>
    </source>
</evidence>
<dbReference type="SUPFAM" id="SSF50129">
    <property type="entry name" value="GroES-like"/>
    <property type="match status" value="1"/>
</dbReference>
<keyword evidence="2" id="KW-0479">Metal-binding</keyword>
<dbReference type="AlphaFoldDB" id="A0A540VKJ2"/>
<name>A0A540VKJ2_9CHLR</name>
<dbReference type="InterPro" id="IPR011032">
    <property type="entry name" value="GroES-like_sf"/>
</dbReference>
<sequence>MTAIVQEVYGGPEVLHFAQVPRPALRPQDLLVRVRAIAVNPVDTKVRAGGPANTPVPDAPKILGWDGAGIVAAVGPEVDRFQVGDEVYFAGDITRAGCYAEYVAVDERIVGHKPQTLSFEAAAAMPLTSLTAWEGIIETLGVDEGGRDAGRSILIVGGGGGVGSIAIQIAKRVCRLHVVATASRPESQAQCRKMGADQVIDHSQRLRPQLQELGYTGVDYIFSTAPLGNFPQLVEVLNPLGKICLILGGPEAKALDVSGLVPIRGSVAWELMFTRPRLNVEPEKQGAILNRVAELLDDQTLESTLSAVLSWRDIQEAHRMLETGHTIGKIALRVDG</sequence>
<comment type="caution">
    <text evidence="4">The sequence shown here is derived from an EMBL/GenBank/DDBJ whole genome shotgun (WGS) entry which is preliminary data.</text>
</comment>
<dbReference type="RefSeq" id="WP_141608867.1">
    <property type="nucleotide sequence ID" value="NZ_VIGC02000004.1"/>
</dbReference>
<dbReference type="InterPro" id="IPR013154">
    <property type="entry name" value="ADH-like_N"/>
</dbReference>
<organism evidence="4 5">
    <name type="scientific">Litorilinea aerophila</name>
    <dbReference type="NCBI Taxonomy" id="1204385"/>
    <lineage>
        <taxon>Bacteria</taxon>
        <taxon>Bacillati</taxon>
        <taxon>Chloroflexota</taxon>
        <taxon>Caldilineae</taxon>
        <taxon>Caldilineales</taxon>
        <taxon>Caldilineaceae</taxon>
        <taxon>Litorilinea</taxon>
    </lineage>
</organism>
<dbReference type="InterPro" id="IPR020843">
    <property type="entry name" value="ER"/>
</dbReference>
<evidence type="ECO:0000313" key="5">
    <source>
        <dbReference type="Proteomes" id="UP000317371"/>
    </source>
</evidence>
<dbReference type="Pfam" id="PF08240">
    <property type="entry name" value="ADH_N"/>
    <property type="match status" value="1"/>
</dbReference>
<keyword evidence="1" id="KW-0521">NADP</keyword>
<keyword evidence="5" id="KW-1185">Reference proteome</keyword>
<dbReference type="PANTHER" id="PTHR44154">
    <property type="entry name" value="QUINONE OXIDOREDUCTASE"/>
    <property type="match status" value="1"/>
</dbReference>
<dbReference type="InterPro" id="IPR036291">
    <property type="entry name" value="NAD(P)-bd_dom_sf"/>
</dbReference>
<dbReference type="SUPFAM" id="SSF51735">
    <property type="entry name" value="NAD(P)-binding Rossmann-fold domains"/>
    <property type="match status" value="1"/>
</dbReference>
<accession>A0A540VKJ2</accession>
<keyword evidence="2" id="KW-0560">Oxidoreductase</keyword>
<dbReference type="Pfam" id="PF13602">
    <property type="entry name" value="ADH_zinc_N_2"/>
    <property type="match status" value="1"/>
</dbReference>
<dbReference type="InterPro" id="IPR051603">
    <property type="entry name" value="Zinc-ADH_QOR/CCCR"/>
</dbReference>
<gene>
    <name evidence="4" type="ORF">FKZ61_03545</name>
</gene>
<dbReference type="GO" id="GO:0016491">
    <property type="term" value="F:oxidoreductase activity"/>
    <property type="evidence" value="ECO:0007669"/>
    <property type="project" value="UniProtKB-KW"/>
</dbReference>
<dbReference type="SMART" id="SM00829">
    <property type="entry name" value="PKS_ER"/>
    <property type="match status" value="1"/>
</dbReference>
<reference evidence="4 5" key="1">
    <citation type="submission" date="2019-06" db="EMBL/GenBank/DDBJ databases">
        <title>Genome sequence of Litorilinea aerophila BAA-2444.</title>
        <authorList>
            <person name="Maclea K.S."/>
            <person name="Maurais E.G."/>
            <person name="Iannazzi L.C."/>
        </authorList>
    </citation>
    <scope>NUCLEOTIDE SEQUENCE [LARGE SCALE GENOMIC DNA]</scope>
    <source>
        <strain evidence="4 5">ATCC BAA-2444</strain>
    </source>
</reference>
<protein>
    <recommendedName>
        <fullName evidence="2">Zinc-type alcohol dehydrogenase-like protein</fullName>
    </recommendedName>
</protein>
<dbReference type="CDD" id="cd08252">
    <property type="entry name" value="AL_MDR"/>
    <property type="match status" value="1"/>
</dbReference>
<feature type="domain" description="Enoyl reductase (ER)" evidence="3">
    <location>
        <begin position="10"/>
        <end position="332"/>
    </location>
</feature>
<dbReference type="Proteomes" id="UP000317371">
    <property type="component" value="Unassembled WGS sequence"/>
</dbReference>
<evidence type="ECO:0000256" key="2">
    <source>
        <dbReference type="RuleBase" id="RU364000"/>
    </source>
</evidence>
<dbReference type="Gene3D" id="3.90.180.10">
    <property type="entry name" value="Medium-chain alcohol dehydrogenases, catalytic domain"/>
    <property type="match status" value="1"/>
</dbReference>
<dbReference type="InParanoid" id="A0A540VKJ2"/>
<dbReference type="NCBIfam" id="TIGR02817">
    <property type="entry name" value="adh_fam_1"/>
    <property type="match status" value="1"/>
</dbReference>
<evidence type="ECO:0000256" key="1">
    <source>
        <dbReference type="ARBA" id="ARBA00022857"/>
    </source>
</evidence>
<dbReference type="GO" id="GO:0008270">
    <property type="term" value="F:zinc ion binding"/>
    <property type="evidence" value="ECO:0007669"/>
    <property type="project" value="InterPro"/>
</dbReference>
<dbReference type="PANTHER" id="PTHR44154:SF1">
    <property type="entry name" value="QUINONE OXIDOREDUCTASE"/>
    <property type="match status" value="1"/>
</dbReference>
<dbReference type="EMBL" id="VIGC01000004">
    <property type="protein sequence ID" value="TQE97271.1"/>
    <property type="molecule type" value="Genomic_DNA"/>
</dbReference>
<proteinExistence type="inferred from homology"/>
<dbReference type="InterPro" id="IPR014182">
    <property type="entry name" value="ADH_Zn_typ-1"/>
</dbReference>
<evidence type="ECO:0000259" key="3">
    <source>
        <dbReference type="SMART" id="SM00829"/>
    </source>
</evidence>
<keyword evidence="2" id="KW-0862">Zinc</keyword>